<evidence type="ECO:0000313" key="2">
    <source>
        <dbReference type="Proteomes" id="UP000094578"/>
    </source>
</evidence>
<accession>A0A1E3L2K7</accession>
<dbReference type="EMBL" id="MDER01000044">
    <property type="protein sequence ID" value="ODP27998.1"/>
    <property type="molecule type" value="Genomic_DNA"/>
</dbReference>
<protein>
    <submittedName>
        <fullName evidence="1">Uncharacterized protein</fullName>
    </submittedName>
</protein>
<organism evidence="1 2">
    <name type="scientific">Paenibacillus nuruki</name>
    <dbReference type="NCBI Taxonomy" id="1886670"/>
    <lineage>
        <taxon>Bacteria</taxon>
        <taxon>Bacillati</taxon>
        <taxon>Bacillota</taxon>
        <taxon>Bacilli</taxon>
        <taxon>Bacillales</taxon>
        <taxon>Paenibacillaceae</taxon>
        <taxon>Paenibacillus</taxon>
    </lineage>
</organism>
<comment type="caution">
    <text evidence="1">The sequence shown here is derived from an EMBL/GenBank/DDBJ whole genome shotgun (WGS) entry which is preliminary data.</text>
</comment>
<name>A0A1E3L2K7_9BACL</name>
<dbReference type="Proteomes" id="UP000094578">
    <property type="component" value="Unassembled WGS sequence"/>
</dbReference>
<dbReference type="RefSeq" id="WP_083243523.1">
    <property type="nucleotide sequence ID" value="NZ_MDER01000044.1"/>
</dbReference>
<gene>
    <name evidence="1" type="ORF">PTI45_02636</name>
</gene>
<proteinExistence type="predicted"/>
<keyword evidence="2" id="KW-1185">Reference proteome</keyword>
<reference evidence="1 2" key="1">
    <citation type="submission" date="2016-08" db="EMBL/GenBank/DDBJ databases">
        <title>Genome sequencing of Paenibacillus sp. TI45-13ar, isolated from Korean traditional nuruk.</title>
        <authorList>
            <person name="Kim S.-J."/>
        </authorList>
    </citation>
    <scope>NUCLEOTIDE SEQUENCE [LARGE SCALE GENOMIC DNA]</scope>
    <source>
        <strain evidence="1 2">TI45-13ar</strain>
    </source>
</reference>
<sequence length="134" mass="16302">MKPSDQPPKSADHTYHYREEIRMNVESNFYHPPKYKEDWIRWADETMEVQTQREAYEWISSGAYNEIGKLYDGYRSHDPKMAETLAFQLLQRQTFQEPTYRIYTDVDHEAKPNWYMVWVEKIDNVEKNENKVTE</sequence>
<dbReference type="AlphaFoldDB" id="A0A1E3L2K7"/>
<evidence type="ECO:0000313" key="1">
    <source>
        <dbReference type="EMBL" id="ODP27998.1"/>
    </source>
</evidence>